<protein>
    <submittedName>
        <fullName evidence="2">Uncharacterized protein</fullName>
    </submittedName>
</protein>
<feature type="compositionally biased region" description="Basic and acidic residues" evidence="1">
    <location>
        <begin position="95"/>
        <end position="109"/>
    </location>
</feature>
<dbReference type="Proteomes" id="UP000244336">
    <property type="component" value="Chromosome 3"/>
</dbReference>
<feature type="compositionally biased region" description="Gly residues" evidence="1">
    <location>
        <begin position="25"/>
        <end position="35"/>
    </location>
</feature>
<feature type="region of interest" description="Disordered" evidence="1">
    <location>
        <begin position="1"/>
        <end position="109"/>
    </location>
</feature>
<evidence type="ECO:0000313" key="3">
    <source>
        <dbReference type="Proteomes" id="UP000244336"/>
    </source>
</evidence>
<evidence type="ECO:0000313" key="2">
    <source>
        <dbReference type="EMBL" id="PUZ66875.1"/>
    </source>
</evidence>
<gene>
    <name evidence="2" type="ORF">GQ55_3G379000</name>
</gene>
<organism evidence="2 3">
    <name type="scientific">Panicum hallii var. hallii</name>
    <dbReference type="NCBI Taxonomy" id="1504633"/>
    <lineage>
        <taxon>Eukaryota</taxon>
        <taxon>Viridiplantae</taxon>
        <taxon>Streptophyta</taxon>
        <taxon>Embryophyta</taxon>
        <taxon>Tracheophyta</taxon>
        <taxon>Spermatophyta</taxon>
        <taxon>Magnoliopsida</taxon>
        <taxon>Liliopsida</taxon>
        <taxon>Poales</taxon>
        <taxon>Poaceae</taxon>
        <taxon>PACMAD clade</taxon>
        <taxon>Panicoideae</taxon>
        <taxon>Panicodae</taxon>
        <taxon>Paniceae</taxon>
        <taxon>Panicinae</taxon>
        <taxon>Panicum</taxon>
        <taxon>Panicum sect. Panicum</taxon>
    </lineage>
</organism>
<dbReference type="EMBL" id="CM009751">
    <property type="protein sequence ID" value="PUZ66875.1"/>
    <property type="molecule type" value="Genomic_DNA"/>
</dbReference>
<feature type="compositionally biased region" description="Basic and acidic residues" evidence="1">
    <location>
        <begin position="10"/>
        <end position="20"/>
    </location>
</feature>
<keyword evidence="3" id="KW-1185">Reference proteome</keyword>
<accession>A0A2T7EGD0</accession>
<dbReference type="Gramene" id="PUZ66875">
    <property type="protein sequence ID" value="PUZ66875"/>
    <property type="gene ID" value="GQ55_3G379000"/>
</dbReference>
<evidence type="ECO:0000256" key="1">
    <source>
        <dbReference type="SAM" id="MobiDB-lite"/>
    </source>
</evidence>
<reference evidence="2 3" key="1">
    <citation type="submission" date="2018-04" db="EMBL/GenBank/DDBJ databases">
        <title>WGS assembly of Panicum hallii var. hallii HAL2.</title>
        <authorList>
            <person name="Lovell J."/>
            <person name="Jenkins J."/>
            <person name="Lowry D."/>
            <person name="Mamidi S."/>
            <person name="Sreedasyam A."/>
            <person name="Weng X."/>
            <person name="Barry K."/>
            <person name="Bonette J."/>
            <person name="Campitelli B."/>
            <person name="Daum C."/>
            <person name="Gordon S."/>
            <person name="Gould B."/>
            <person name="Lipzen A."/>
            <person name="MacQueen A."/>
            <person name="Palacio-Mejia J."/>
            <person name="Plott C."/>
            <person name="Shakirov E."/>
            <person name="Shu S."/>
            <person name="Yoshinaga Y."/>
            <person name="Zane M."/>
            <person name="Rokhsar D."/>
            <person name="Grimwood J."/>
            <person name="Schmutz J."/>
            <person name="Juenger T."/>
        </authorList>
    </citation>
    <scope>NUCLEOTIDE SEQUENCE [LARGE SCALE GENOMIC DNA]</scope>
    <source>
        <strain evidence="3">cv. HAL2</strain>
    </source>
</reference>
<proteinExistence type="predicted"/>
<dbReference type="AlphaFoldDB" id="A0A2T7EGD0"/>
<sequence>MRSGDPVAGLERDQAEEIEGRTGNCLGGKGAGQLGRGDRAAASRGSGRRRARAAVGDGGAALQVQRRARDRGDPCNGKRGWGGGSPRPELTGRAAENRTGGELRRSTAT</sequence>
<name>A0A2T7EGD0_9POAL</name>